<dbReference type="Pfam" id="PF13439">
    <property type="entry name" value="Glyco_transf_4"/>
    <property type="match status" value="1"/>
</dbReference>
<evidence type="ECO:0000259" key="2">
    <source>
        <dbReference type="Pfam" id="PF13439"/>
    </source>
</evidence>
<evidence type="ECO:0000313" key="3">
    <source>
        <dbReference type="EMBL" id="MFC6036550.1"/>
    </source>
</evidence>
<dbReference type="EMBL" id="JBHPON010000002">
    <property type="protein sequence ID" value="MFC6036550.1"/>
    <property type="molecule type" value="Genomic_DNA"/>
</dbReference>
<dbReference type="CDD" id="cd03801">
    <property type="entry name" value="GT4_PimA-like"/>
    <property type="match status" value="1"/>
</dbReference>
<dbReference type="InterPro" id="IPR050194">
    <property type="entry name" value="Glycosyltransferase_grp1"/>
</dbReference>
<feature type="domain" description="Glycosyltransferase subfamily 4-like N-terminal" evidence="2">
    <location>
        <begin position="30"/>
        <end position="187"/>
    </location>
</feature>
<dbReference type="EC" id="2.4.-.-" evidence="3"/>
<dbReference type="Pfam" id="PF00534">
    <property type="entry name" value="Glycos_transf_1"/>
    <property type="match status" value="1"/>
</dbReference>
<sequence>MQERRDIGARETPQGQGKLLLHIFPSFSFGGQQARLAMLASALGDGFRHRIVALDGDLSARSLFDNKVNTDFAPFPMKKSQGFSLSNIMQLRRLIVETAPDLLCTYNWGSIEAVIANRLGRKAAHIHFEDGFGPDERIDRQSPKRVRARRLLLSRSDVVVPSQGLEKAARDLWKLKTIHLIENGVDFNKMQSGKRGHNDAIVVGSLGALRPEKNYARLISAFIAADRERKARLEIFGGGPEQDRLREVAGDDERISLPGPTSAAADAYARFDIFALSSDTEQAPVSLMEAMAAGLPVLATNVGDIEGMVAEANRAFITPVGDDEAYAQALAQLLQNPTVRAEIGGANKRKAKDTFSLERMAAAHRTLYLSVMERHG</sequence>
<reference evidence="3 4" key="1">
    <citation type="submission" date="2024-09" db="EMBL/GenBank/DDBJ databases">
        <authorList>
            <person name="Zhang Z.-H."/>
        </authorList>
    </citation>
    <scope>NUCLEOTIDE SEQUENCE [LARGE SCALE GENOMIC DNA]</scope>
    <source>
        <strain evidence="3 4">HHTR114</strain>
    </source>
</reference>
<proteinExistence type="predicted"/>
<name>A0ABW1KWR9_9PROT</name>
<feature type="domain" description="Glycosyl transferase family 1" evidence="1">
    <location>
        <begin position="198"/>
        <end position="348"/>
    </location>
</feature>
<keyword evidence="3" id="KW-0328">Glycosyltransferase</keyword>
<dbReference type="Gene3D" id="3.40.50.2000">
    <property type="entry name" value="Glycogen Phosphorylase B"/>
    <property type="match status" value="2"/>
</dbReference>
<dbReference type="InterPro" id="IPR001296">
    <property type="entry name" value="Glyco_trans_1"/>
</dbReference>
<organism evidence="3 4">
    <name type="scientific">Hyphococcus aureus</name>
    <dbReference type="NCBI Taxonomy" id="2666033"/>
    <lineage>
        <taxon>Bacteria</taxon>
        <taxon>Pseudomonadati</taxon>
        <taxon>Pseudomonadota</taxon>
        <taxon>Alphaproteobacteria</taxon>
        <taxon>Parvularculales</taxon>
        <taxon>Parvularculaceae</taxon>
        <taxon>Hyphococcus</taxon>
    </lineage>
</organism>
<dbReference type="PANTHER" id="PTHR45947">
    <property type="entry name" value="SULFOQUINOVOSYL TRANSFERASE SQD2"/>
    <property type="match status" value="1"/>
</dbReference>
<gene>
    <name evidence="3" type="ORF">ACFMB1_13415</name>
</gene>
<dbReference type="RefSeq" id="WP_379882209.1">
    <property type="nucleotide sequence ID" value="NZ_JBHPON010000002.1"/>
</dbReference>
<comment type="caution">
    <text evidence="3">The sequence shown here is derived from an EMBL/GenBank/DDBJ whole genome shotgun (WGS) entry which is preliminary data.</text>
</comment>
<keyword evidence="3" id="KW-0808">Transferase</keyword>
<evidence type="ECO:0000259" key="1">
    <source>
        <dbReference type="Pfam" id="PF00534"/>
    </source>
</evidence>
<keyword evidence="4" id="KW-1185">Reference proteome</keyword>
<dbReference type="GO" id="GO:0016757">
    <property type="term" value="F:glycosyltransferase activity"/>
    <property type="evidence" value="ECO:0007669"/>
    <property type="project" value="UniProtKB-KW"/>
</dbReference>
<dbReference type="SUPFAM" id="SSF53756">
    <property type="entry name" value="UDP-Glycosyltransferase/glycogen phosphorylase"/>
    <property type="match status" value="1"/>
</dbReference>
<dbReference type="InterPro" id="IPR028098">
    <property type="entry name" value="Glyco_trans_4-like_N"/>
</dbReference>
<dbReference type="Proteomes" id="UP001596116">
    <property type="component" value="Unassembled WGS sequence"/>
</dbReference>
<dbReference type="PANTHER" id="PTHR45947:SF3">
    <property type="entry name" value="SULFOQUINOVOSYL TRANSFERASE SQD2"/>
    <property type="match status" value="1"/>
</dbReference>
<evidence type="ECO:0000313" key="4">
    <source>
        <dbReference type="Proteomes" id="UP001596116"/>
    </source>
</evidence>
<protein>
    <submittedName>
        <fullName evidence="3">Glycosyltransferase family 4 protein</fullName>
        <ecNumber evidence="3">2.4.-.-</ecNumber>
    </submittedName>
</protein>
<accession>A0ABW1KWR9</accession>